<dbReference type="Gene3D" id="3.40.390.10">
    <property type="entry name" value="Collagenase (Catalytic Domain)"/>
    <property type="match status" value="1"/>
</dbReference>
<gene>
    <name evidence="8" type="ORF">JBS370_LOCUS11698</name>
</gene>
<dbReference type="Pfam" id="PF01400">
    <property type="entry name" value="Astacin"/>
    <property type="match status" value="1"/>
</dbReference>
<dbReference type="AlphaFoldDB" id="A0A818X7Z2"/>
<evidence type="ECO:0000256" key="2">
    <source>
        <dbReference type="ARBA" id="ARBA00022723"/>
    </source>
</evidence>
<dbReference type="GO" id="GO:0046872">
    <property type="term" value="F:metal ion binding"/>
    <property type="evidence" value="ECO:0007669"/>
    <property type="project" value="UniProtKB-KW"/>
</dbReference>
<dbReference type="InterPro" id="IPR001506">
    <property type="entry name" value="Peptidase_M12A"/>
</dbReference>
<dbReference type="EMBL" id="CAJOBD010000914">
    <property type="protein sequence ID" value="CAF3735862.1"/>
    <property type="molecule type" value="Genomic_DNA"/>
</dbReference>
<evidence type="ECO:0000313" key="9">
    <source>
        <dbReference type="Proteomes" id="UP000663836"/>
    </source>
</evidence>
<dbReference type="InterPro" id="IPR024079">
    <property type="entry name" value="MetalloPept_cat_dom_sf"/>
</dbReference>
<keyword evidence="2" id="KW-0479">Metal-binding</keyword>
<dbReference type="GO" id="GO:0006508">
    <property type="term" value="P:proteolysis"/>
    <property type="evidence" value="ECO:0007669"/>
    <property type="project" value="UniProtKB-KW"/>
</dbReference>
<evidence type="ECO:0000256" key="5">
    <source>
        <dbReference type="ARBA" id="ARBA00023049"/>
    </source>
</evidence>
<evidence type="ECO:0000313" key="8">
    <source>
        <dbReference type="EMBL" id="CAF3735862.1"/>
    </source>
</evidence>
<name>A0A818X7Z2_9BILA</name>
<keyword evidence="5" id="KW-0482">Metalloprotease</keyword>
<reference evidence="8" key="1">
    <citation type="submission" date="2021-02" db="EMBL/GenBank/DDBJ databases">
        <authorList>
            <person name="Nowell W R."/>
        </authorList>
    </citation>
    <scope>NUCLEOTIDE SEQUENCE</scope>
</reference>
<keyword evidence="1" id="KW-0645">Protease</keyword>
<dbReference type="GO" id="GO:0004222">
    <property type="term" value="F:metalloendopeptidase activity"/>
    <property type="evidence" value="ECO:0007669"/>
    <property type="project" value="InterPro"/>
</dbReference>
<dbReference type="PROSITE" id="PS51864">
    <property type="entry name" value="ASTACIN"/>
    <property type="match status" value="1"/>
</dbReference>
<protein>
    <recommendedName>
        <fullName evidence="7">Peptidase M12A domain-containing protein</fullName>
    </recommendedName>
</protein>
<dbReference type="PANTHER" id="PTHR10127:SF780">
    <property type="entry name" value="METALLOENDOPEPTIDASE"/>
    <property type="match status" value="1"/>
</dbReference>
<keyword evidence="3" id="KW-0378">Hydrolase</keyword>
<feature type="domain" description="Peptidase M12A" evidence="7">
    <location>
        <begin position="52"/>
        <end position="128"/>
    </location>
</feature>
<dbReference type="PANTHER" id="PTHR10127">
    <property type="entry name" value="DISCOIDIN, CUB, EGF, LAMININ , AND ZINC METALLOPROTEASE DOMAIN CONTAINING"/>
    <property type="match status" value="1"/>
</dbReference>
<dbReference type="SUPFAM" id="SSF55486">
    <property type="entry name" value="Metalloproteases ('zincins'), catalytic domain"/>
    <property type="match status" value="1"/>
</dbReference>
<accession>A0A818X7Z2</accession>
<evidence type="ECO:0000256" key="3">
    <source>
        <dbReference type="ARBA" id="ARBA00022801"/>
    </source>
</evidence>
<evidence type="ECO:0000259" key="7">
    <source>
        <dbReference type="PROSITE" id="PS51864"/>
    </source>
</evidence>
<keyword evidence="4" id="KW-0862">Zinc</keyword>
<evidence type="ECO:0000256" key="1">
    <source>
        <dbReference type="ARBA" id="ARBA00022670"/>
    </source>
</evidence>
<comment type="caution">
    <text evidence="8">The sequence shown here is derived from an EMBL/GenBank/DDBJ whole genome shotgun (WGS) entry which is preliminary data.</text>
</comment>
<proteinExistence type="predicted"/>
<sequence>MKMSKVNLPKGQSGESETVEKIEIYSRYQKHLSSGLFEGDIRIYQGPTTRGVALRGTGVKWPNGIVPYEIATGYAVAQQDFIVATMRLMERYVAINNTRCIQFRPRVPTDQYYITIVNGAGCSSYVDN</sequence>
<evidence type="ECO:0000256" key="4">
    <source>
        <dbReference type="ARBA" id="ARBA00022833"/>
    </source>
</evidence>
<dbReference type="Proteomes" id="UP000663836">
    <property type="component" value="Unassembled WGS sequence"/>
</dbReference>
<comment type="caution">
    <text evidence="6">Lacks conserved residue(s) required for the propagation of feature annotation.</text>
</comment>
<organism evidence="8 9">
    <name type="scientific">Rotaria sordida</name>
    <dbReference type="NCBI Taxonomy" id="392033"/>
    <lineage>
        <taxon>Eukaryota</taxon>
        <taxon>Metazoa</taxon>
        <taxon>Spiralia</taxon>
        <taxon>Gnathifera</taxon>
        <taxon>Rotifera</taxon>
        <taxon>Eurotatoria</taxon>
        <taxon>Bdelloidea</taxon>
        <taxon>Philodinida</taxon>
        <taxon>Philodinidae</taxon>
        <taxon>Rotaria</taxon>
    </lineage>
</organism>
<evidence type="ECO:0000256" key="6">
    <source>
        <dbReference type="PROSITE-ProRule" id="PRU01211"/>
    </source>
</evidence>